<name>A0A5B9P5G6_9BACT</name>
<protein>
    <submittedName>
        <fullName evidence="1">Uncharacterized protein</fullName>
    </submittedName>
</protein>
<accession>A0A5B9P5G6</accession>
<dbReference type="EMBL" id="CP042912">
    <property type="protein sequence ID" value="QEG21504.1"/>
    <property type="molecule type" value="Genomic_DNA"/>
</dbReference>
<evidence type="ECO:0000313" key="2">
    <source>
        <dbReference type="Proteomes" id="UP000322214"/>
    </source>
</evidence>
<proteinExistence type="predicted"/>
<sequence>MMRLEIQTETKTPGLDGMAEVEFVHVFLDGVKITTQAAFFDASSPEITLHECDYCYQCGVPTIAVRKIADHSVIWFTNPDHGREDDVAREELRIFNLKAYETALNSKTTDLPQISTRDLRHLISLEQFPDWSEVLYSLPEIDGDETGADTMRVIVDSISNLSITPIALHVPEFETVTFGYDIDKLLETQIDFAMLSNEIIFRFRSTPHLPLWIKIVPKPNGFVALKRHLENAK</sequence>
<dbReference type="AlphaFoldDB" id="A0A5B9P5G6"/>
<reference evidence="1 2" key="1">
    <citation type="submission" date="2019-08" db="EMBL/GenBank/DDBJ databases">
        <title>Deep-cultivation of Planctomycetes and their phenomic and genomic characterization uncovers novel biology.</title>
        <authorList>
            <person name="Wiegand S."/>
            <person name="Jogler M."/>
            <person name="Boedeker C."/>
            <person name="Pinto D."/>
            <person name="Vollmers J."/>
            <person name="Rivas-Marin E."/>
            <person name="Kohn T."/>
            <person name="Peeters S.H."/>
            <person name="Heuer A."/>
            <person name="Rast P."/>
            <person name="Oberbeckmann S."/>
            <person name="Bunk B."/>
            <person name="Jeske O."/>
            <person name="Meyerdierks A."/>
            <person name="Storesund J.E."/>
            <person name="Kallscheuer N."/>
            <person name="Luecker S."/>
            <person name="Lage O.M."/>
            <person name="Pohl T."/>
            <person name="Merkel B.J."/>
            <person name="Hornburger P."/>
            <person name="Mueller R.-W."/>
            <person name="Bruemmer F."/>
            <person name="Labrenz M."/>
            <person name="Spormann A.M."/>
            <person name="Op den Camp H."/>
            <person name="Overmann J."/>
            <person name="Amann R."/>
            <person name="Jetten M.S.M."/>
            <person name="Mascher T."/>
            <person name="Medema M.H."/>
            <person name="Devos D.P."/>
            <person name="Kaster A.-K."/>
            <person name="Ovreas L."/>
            <person name="Rohde M."/>
            <person name="Galperin M.Y."/>
            <person name="Jogler C."/>
        </authorList>
    </citation>
    <scope>NUCLEOTIDE SEQUENCE [LARGE SCALE GENOMIC DNA]</scope>
    <source>
        <strain evidence="1 2">FC18</strain>
    </source>
</reference>
<dbReference type="Proteomes" id="UP000322214">
    <property type="component" value="Chromosome"/>
</dbReference>
<evidence type="ECO:0000313" key="1">
    <source>
        <dbReference type="EMBL" id="QEG21504.1"/>
    </source>
</evidence>
<organism evidence="1 2">
    <name type="scientific">Mariniblastus fucicola</name>
    <dbReference type="NCBI Taxonomy" id="980251"/>
    <lineage>
        <taxon>Bacteria</taxon>
        <taxon>Pseudomonadati</taxon>
        <taxon>Planctomycetota</taxon>
        <taxon>Planctomycetia</taxon>
        <taxon>Pirellulales</taxon>
        <taxon>Pirellulaceae</taxon>
        <taxon>Mariniblastus</taxon>
    </lineage>
</organism>
<dbReference type="OrthoDB" id="10010963at2"/>
<dbReference type="RefSeq" id="WP_148618686.1">
    <property type="nucleotide sequence ID" value="NZ_CP042912.1"/>
</dbReference>
<keyword evidence="2" id="KW-1185">Reference proteome</keyword>
<gene>
    <name evidence="1" type="ORF">MFFC18_13600</name>
</gene>
<dbReference type="KEGG" id="mff:MFFC18_13600"/>